<keyword evidence="3" id="KW-0862">Zinc</keyword>
<dbReference type="PANTHER" id="PTHR42813">
    <property type="entry name" value="ZINC-TYPE ALCOHOL DEHYDROGENASE-LIKE"/>
    <property type="match status" value="1"/>
</dbReference>
<dbReference type="OrthoDB" id="3399630at2"/>
<evidence type="ECO:0000259" key="5">
    <source>
        <dbReference type="Pfam" id="PF08240"/>
    </source>
</evidence>
<dbReference type="Proteomes" id="UP000070620">
    <property type="component" value="Unassembled WGS sequence"/>
</dbReference>
<dbReference type="InterPro" id="IPR013154">
    <property type="entry name" value="ADH-like_N"/>
</dbReference>
<sequence>MRALCWVGGDGLAVREVPEPRLRNTQDAIVRVSRSATCGADLPLLSPGDAGLGVGDVLGHEFLGEVVEVGPEVRRHRVGDRVVVCSVVSCGRCWYCRRGLYSCCDNGGSTEPMVAEPPWGEPAGGCYGHPRSAGGFAGSHAEYVRVPYADVGAFPVPDAVSDDRAVFASDAAPTGWLGADLGGVGPGDVVAVWGAGAVGQLTALAALLRGAERVIVVDRHDERLRMAERDIGVETLHYGRTDIPAELRERTGGRGPDVCVEAAGAGDGGTEARGFGQRLLGGARPTGSSLAVREAVHACRKGGTVAVLGAGPGFVDAFPLGAVLHKGLTVRGARQHGQRYIPMLLKLMARDEIRAERLATHRLPLEEGPRGYALFRERADGCVRVVFSPQERAG</sequence>
<evidence type="ECO:0000256" key="2">
    <source>
        <dbReference type="ARBA" id="ARBA00022723"/>
    </source>
</evidence>
<evidence type="ECO:0000256" key="3">
    <source>
        <dbReference type="ARBA" id="ARBA00022833"/>
    </source>
</evidence>
<evidence type="ECO:0000313" key="6">
    <source>
        <dbReference type="EMBL" id="KXK62486.1"/>
    </source>
</evidence>
<organism evidence="6 7">
    <name type="scientific">Micromonospora rosaria</name>
    <dbReference type="NCBI Taxonomy" id="47874"/>
    <lineage>
        <taxon>Bacteria</taxon>
        <taxon>Bacillati</taxon>
        <taxon>Actinomycetota</taxon>
        <taxon>Actinomycetes</taxon>
        <taxon>Micromonosporales</taxon>
        <taxon>Micromonosporaceae</taxon>
        <taxon>Micromonospora</taxon>
    </lineage>
</organism>
<dbReference type="AlphaFoldDB" id="A0A136PWE3"/>
<dbReference type="Gene3D" id="3.90.180.10">
    <property type="entry name" value="Medium-chain alcohol dehydrogenases, catalytic domain"/>
    <property type="match status" value="1"/>
</dbReference>
<keyword evidence="2" id="KW-0479">Metal-binding</keyword>
<dbReference type="Pfam" id="PF08240">
    <property type="entry name" value="ADH_N"/>
    <property type="match status" value="1"/>
</dbReference>
<dbReference type="Gene3D" id="3.40.50.720">
    <property type="entry name" value="NAD(P)-binding Rossmann-like Domain"/>
    <property type="match status" value="1"/>
</dbReference>
<dbReference type="EMBL" id="LRQV01000018">
    <property type="protein sequence ID" value="KXK62486.1"/>
    <property type="molecule type" value="Genomic_DNA"/>
</dbReference>
<gene>
    <name evidence="6" type="ORF">AWW66_07975</name>
</gene>
<feature type="domain" description="Alcohol dehydrogenase-like C-terminal" evidence="4">
    <location>
        <begin position="197"/>
        <end position="266"/>
    </location>
</feature>
<reference evidence="6 7" key="1">
    <citation type="submission" date="2016-01" db="EMBL/GenBank/DDBJ databases">
        <title>Whole genome sequence and analysis of Micromonospora rosaria DSM 803, which can produce antibacterial substance rosamicin.</title>
        <authorList>
            <person name="Yang H."/>
            <person name="He X."/>
            <person name="Zhu D."/>
        </authorList>
    </citation>
    <scope>NUCLEOTIDE SEQUENCE [LARGE SCALE GENOMIC DNA]</scope>
    <source>
        <strain evidence="6 7">DSM 803</strain>
    </source>
</reference>
<evidence type="ECO:0000259" key="4">
    <source>
        <dbReference type="Pfam" id="PF00107"/>
    </source>
</evidence>
<accession>A0A136PWE3</accession>
<dbReference type="PANTHER" id="PTHR42813:SF2">
    <property type="entry name" value="DEHYDROGENASE, ZINC-CONTAINING, PUTATIVE (AFU_ORTHOLOGUE AFUA_2G02810)-RELATED"/>
    <property type="match status" value="1"/>
</dbReference>
<proteinExistence type="predicted"/>
<dbReference type="SUPFAM" id="SSF50129">
    <property type="entry name" value="GroES-like"/>
    <property type="match status" value="1"/>
</dbReference>
<dbReference type="InterPro" id="IPR036291">
    <property type="entry name" value="NAD(P)-bd_dom_sf"/>
</dbReference>
<dbReference type="InterPro" id="IPR011032">
    <property type="entry name" value="GroES-like_sf"/>
</dbReference>
<comment type="cofactor">
    <cofactor evidence="1">
        <name>Zn(2+)</name>
        <dbReference type="ChEBI" id="CHEBI:29105"/>
    </cofactor>
</comment>
<evidence type="ECO:0000256" key="1">
    <source>
        <dbReference type="ARBA" id="ARBA00001947"/>
    </source>
</evidence>
<name>A0A136PWE3_9ACTN</name>
<keyword evidence="7" id="KW-1185">Reference proteome</keyword>
<dbReference type="GO" id="GO:0046872">
    <property type="term" value="F:metal ion binding"/>
    <property type="evidence" value="ECO:0007669"/>
    <property type="project" value="UniProtKB-KW"/>
</dbReference>
<dbReference type="RefSeq" id="WP_067362005.1">
    <property type="nucleotide sequence ID" value="NZ_JBIUBN010000011.1"/>
</dbReference>
<dbReference type="SUPFAM" id="SSF51735">
    <property type="entry name" value="NAD(P)-binding Rossmann-fold domains"/>
    <property type="match status" value="1"/>
</dbReference>
<dbReference type="Pfam" id="PF00107">
    <property type="entry name" value="ADH_zinc_N"/>
    <property type="match status" value="1"/>
</dbReference>
<comment type="caution">
    <text evidence="6">The sequence shown here is derived from an EMBL/GenBank/DDBJ whole genome shotgun (WGS) entry which is preliminary data.</text>
</comment>
<evidence type="ECO:0000313" key="7">
    <source>
        <dbReference type="Proteomes" id="UP000070620"/>
    </source>
</evidence>
<feature type="domain" description="Alcohol dehydrogenase-like N-terminal" evidence="5">
    <location>
        <begin position="26"/>
        <end position="152"/>
    </location>
</feature>
<dbReference type="InterPro" id="IPR013149">
    <property type="entry name" value="ADH-like_C"/>
</dbReference>
<protein>
    <submittedName>
        <fullName evidence="6">Glutathione-dependent formaldehyde dehydrogenase</fullName>
    </submittedName>
</protein>